<keyword evidence="6" id="KW-0547">Nucleotide-binding</keyword>
<evidence type="ECO:0000256" key="7">
    <source>
        <dbReference type="ARBA" id="ARBA00022777"/>
    </source>
</evidence>
<dbReference type="EC" id="2.7.1.40" evidence="3"/>
<evidence type="ECO:0000313" key="14">
    <source>
        <dbReference type="Proteomes" id="UP000464624"/>
    </source>
</evidence>
<evidence type="ECO:0000256" key="8">
    <source>
        <dbReference type="ARBA" id="ARBA00022840"/>
    </source>
</evidence>
<dbReference type="AlphaFoldDB" id="A0AAD1H1S2"/>
<dbReference type="Proteomes" id="UP000464624">
    <property type="component" value="Chromosome"/>
</dbReference>
<organism evidence="13 14">
    <name type="scientific">Mycobacterium xenopi</name>
    <dbReference type="NCBI Taxonomy" id="1789"/>
    <lineage>
        <taxon>Bacteria</taxon>
        <taxon>Bacillati</taxon>
        <taxon>Actinomycetota</taxon>
        <taxon>Actinomycetes</taxon>
        <taxon>Mycobacteriales</taxon>
        <taxon>Mycobacteriaceae</taxon>
        <taxon>Mycobacterium</taxon>
    </lineage>
</organism>
<name>A0AAD1H1S2_MYCXE</name>
<reference evidence="13 14" key="1">
    <citation type="submission" date="2019-12" db="EMBL/GenBank/DDBJ databases">
        <title>Complete genome sequence of Mycolicibacterium xenopi str. JCM15661T.</title>
        <authorList>
            <person name="Yoshida M."/>
            <person name="Fukano H."/>
            <person name="Asakura T."/>
            <person name="Hoshino Y."/>
        </authorList>
    </citation>
    <scope>NUCLEOTIDE SEQUENCE [LARGE SCALE GENOMIC DNA]</scope>
    <source>
        <strain evidence="13 14">JCM 15661T</strain>
    </source>
</reference>
<comment type="pathway">
    <text evidence="1">Carbohydrate degradation; glycolysis; pyruvate from D-glyceraldehyde 3-phosphate: step 5/5.</text>
</comment>
<dbReference type="Gene3D" id="2.40.33.10">
    <property type="entry name" value="PK beta-barrel domain-like"/>
    <property type="match status" value="1"/>
</dbReference>
<dbReference type="Gene3D" id="3.20.20.60">
    <property type="entry name" value="Phosphoenolpyruvate-binding domains"/>
    <property type="match status" value="1"/>
</dbReference>
<protein>
    <recommendedName>
        <fullName evidence="3">pyruvate kinase</fullName>
        <ecNumber evidence="3">2.7.1.40</ecNumber>
    </recommendedName>
</protein>
<dbReference type="InterPro" id="IPR040442">
    <property type="entry name" value="Pyrv_kinase-like_dom_sf"/>
</dbReference>
<keyword evidence="4" id="KW-0808">Transferase</keyword>
<dbReference type="GO" id="GO:0000287">
    <property type="term" value="F:magnesium ion binding"/>
    <property type="evidence" value="ECO:0007669"/>
    <property type="project" value="InterPro"/>
</dbReference>
<dbReference type="InterPro" id="IPR015793">
    <property type="entry name" value="Pyrv_Knase_brl"/>
</dbReference>
<keyword evidence="5" id="KW-0479">Metal-binding</keyword>
<feature type="domain" description="Pyruvate kinase barrel" evidence="12">
    <location>
        <begin position="9"/>
        <end position="81"/>
    </location>
</feature>
<evidence type="ECO:0000256" key="4">
    <source>
        <dbReference type="ARBA" id="ARBA00022679"/>
    </source>
</evidence>
<dbReference type="GO" id="GO:0030955">
    <property type="term" value="F:potassium ion binding"/>
    <property type="evidence" value="ECO:0007669"/>
    <property type="project" value="InterPro"/>
</dbReference>
<evidence type="ECO:0000256" key="3">
    <source>
        <dbReference type="ARBA" id="ARBA00012142"/>
    </source>
</evidence>
<evidence type="ECO:0000256" key="11">
    <source>
        <dbReference type="ARBA" id="ARBA00023317"/>
    </source>
</evidence>
<dbReference type="EMBL" id="AP022314">
    <property type="protein sequence ID" value="BBU23236.1"/>
    <property type="molecule type" value="Genomic_DNA"/>
</dbReference>
<evidence type="ECO:0000256" key="10">
    <source>
        <dbReference type="ARBA" id="ARBA00023152"/>
    </source>
</evidence>
<dbReference type="InterPro" id="IPR015806">
    <property type="entry name" value="Pyrv_Knase_insert_dom_sf"/>
</dbReference>
<dbReference type="GO" id="GO:0005524">
    <property type="term" value="F:ATP binding"/>
    <property type="evidence" value="ECO:0007669"/>
    <property type="project" value="UniProtKB-KW"/>
</dbReference>
<evidence type="ECO:0000313" key="13">
    <source>
        <dbReference type="EMBL" id="BBU23236.1"/>
    </source>
</evidence>
<accession>A0AAD1H1S2</accession>
<keyword evidence="11" id="KW-0670">Pyruvate</keyword>
<evidence type="ECO:0000256" key="5">
    <source>
        <dbReference type="ARBA" id="ARBA00022723"/>
    </source>
</evidence>
<dbReference type="GO" id="GO:0016301">
    <property type="term" value="F:kinase activity"/>
    <property type="evidence" value="ECO:0007669"/>
    <property type="project" value="UniProtKB-KW"/>
</dbReference>
<dbReference type="InterPro" id="IPR015813">
    <property type="entry name" value="Pyrv/PenolPyrv_kinase-like_dom"/>
</dbReference>
<keyword evidence="10" id="KW-0324">Glycolysis</keyword>
<evidence type="ECO:0000259" key="12">
    <source>
        <dbReference type="Pfam" id="PF00224"/>
    </source>
</evidence>
<dbReference type="Pfam" id="PF00224">
    <property type="entry name" value="PK"/>
    <property type="match status" value="1"/>
</dbReference>
<dbReference type="KEGG" id="mxe:MYXE_30260"/>
<sequence length="129" mass="13398">MVTLPSEAARDRDLVCALVQCGMNIARINCAHDDVAAWRAMARHVRQAAASVGTTCLVAMDLAGPKLRTGPLAPGPRVVKLHPYRNALGEVVTPARAWLTSADEPVDPAGTRHGVAHGAAALVEPPPGG</sequence>
<keyword evidence="7" id="KW-0418">Kinase</keyword>
<dbReference type="GO" id="GO:0004743">
    <property type="term" value="F:pyruvate kinase activity"/>
    <property type="evidence" value="ECO:0007669"/>
    <property type="project" value="UniProtKB-EC"/>
</dbReference>
<dbReference type="RefSeq" id="WP_085193869.1">
    <property type="nucleotide sequence ID" value="NZ_AP022314.1"/>
</dbReference>
<gene>
    <name evidence="13" type="ORF">MYXE_30260</name>
</gene>
<evidence type="ECO:0000256" key="2">
    <source>
        <dbReference type="ARBA" id="ARBA00008663"/>
    </source>
</evidence>
<keyword evidence="9" id="KW-0460">Magnesium</keyword>
<keyword evidence="8" id="KW-0067">ATP-binding</keyword>
<comment type="similarity">
    <text evidence="2">Belongs to the pyruvate kinase family.</text>
</comment>
<dbReference type="SUPFAM" id="SSF51621">
    <property type="entry name" value="Phosphoenolpyruvate/pyruvate domain"/>
    <property type="match status" value="1"/>
</dbReference>
<proteinExistence type="inferred from homology"/>
<dbReference type="PANTHER" id="PTHR11817">
    <property type="entry name" value="PYRUVATE KINASE"/>
    <property type="match status" value="1"/>
</dbReference>
<dbReference type="InterPro" id="IPR001697">
    <property type="entry name" value="Pyr_Knase"/>
</dbReference>
<evidence type="ECO:0000256" key="1">
    <source>
        <dbReference type="ARBA" id="ARBA00004997"/>
    </source>
</evidence>
<evidence type="ECO:0000256" key="6">
    <source>
        <dbReference type="ARBA" id="ARBA00022741"/>
    </source>
</evidence>
<evidence type="ECO:0000256" key="9">
    <source>
        <dbReference type="ARBA" id="ARBA00022842"/>
    </source>
</evidence>